<protein>
    <submittedName>
        <fullName evidence="1">Uncharacterized protein</fullName>
    </submittedName>
</protein>
<reference evidence="1 2" key="1">
    <citation type="submission" date="2021-10" db="EMBL/GenBank/DDBJ databases">
        <title>Alishewanella koreense sp. nov. isolated from seawater of southwestern coast in South Korea and the proposal for the reclassification of Rheinheimera perlucida and Rheinheimera tuosuensis as Arsukibacterium perlucida and Arsukibacterium tuosuensis.</title>
        <authorList>
            <person name="Kim K.H."/>
            <person name="Ruan W."/>
            <person name="Kim K.R."/>
            <person name="Baek J.H."/>
            <person name="Jeon C.O."/>
        </authorList>
    </citation>
    <scope>NUCLEOTIDE SEQUENCE [LARGE SCALE GENOMIC DNA]</scope>
    <source>
        <strain evidence="1 2">16-MA</strain>
    </source>
</reference>
<name>A0ABS8C1H7_9ALTE</name>
<gene>
    <name evidence="1" type="ORF">JAO78_005100</name>
</gene>
<dbReference type="EMBL" id="JAEINI020000002">
    <property type="protein sequence ID" value="MCB5226188.1"/>
    <property type="molecule type" value="Genomic_DNA"/>
</dbReference>
<keyword evidence="2" id="KW-1185">Reference proteome</keyword>
<sequence length="142" mass="15967">MQTLPVIFGRSYKPISLAIQIRTFCRWSHVGAIIPDGRIIEAVGGQGVVITERRDFEKRYRETMVRHVKCDNTELAYALLDLQIGKPYDNDAFWGVAFGTGWDDLCAYQCAELIGSVLGHFDTARLATLVPKDILKVKHAVK</sequence>
<accession>A0ABS8C1H7</accession>
<proteinExistence type="predicted"/>
<dbReference type="Proteomes" id="UP000633814">
    <property type="component" value="Unassembled WGS sequence"/>
</dbReference>
<dbReference type="RefSeq" id="WP_226750274.1">
    <property type="nucleotide sequence ID" value="NZ_JAEINI020000002.1"/>
</dbReference>
<dbReference type="Gene3D" id="3.90.1720.10">
    <property type="entry name" value="endopeptidase domain like (from Nostoc punctiforme)"/>
    <property type="match status" value="1"/>
</dbReference>
<evidence type="ECO:0000313" key="1">
    <source>
        <dbReference type="EMBL" id="MCB5226188.1"/>
    </source>
</evidence>
<evidence type="ECO:0000313" key="2">
    <source>
        <dbReference type="Proteomes" id="UP000633814"/>
    </source>
</evidence>
<dbReference type="SUPFAM" id="SSF54001">
    <property type="entry name" value="Cysteine proteinases"/>
    <property type="match status" value="1"/>
</dbReference>
<dbReference type="InterPro" id="IPR038765">
    <property type="entry name" value="Papain-like_cys_pep_sf"/>
</dbReference>
<comment type="caution">
    <text evidence="1">The sequence shown here is derived from an EMBL/GenBank/DDBJ whole genome shotgun (WGS) entry which is preliminary data.</text>
</comment>
<organism evidence="1 2">
    <name type="scientific">Alishewanella maricola</name>
    <dbReference type="NCBI Taxonomy" id="2795740"/>
    <lineage>
        <taxon>Bacteria</taxon>
        <taxon>Pseudomonadati</taxon>
        <taxon>Pseudomonadota</taxon>
        <taxon>Gammaproteobacteria</taxon>
        <taxon>Alteromonadales</taxon>
        <taxon>Alteromonadaceae</taxon>
        <taxon>Alishewanella</taxon>
    </lineage>
</organism>